<feature type="transmembrane region" description="Helical" evidence="1">
    <location>
        <begin position="59"/>
        <end position="87"/>
    </location>
</feature>
<dbReference type="EMBL" id="MFFT01000007">
    <property type="protein sequence ID" value="OGF23502.1"/>
    <property type="molecule type" value="Genomic_DNA"/>
</dbReference>
<evidence type="ECO:0000313" key="2">
    <source>
        <dbReference type="EMBL" id="OGF23502.1"/>
    </source>
</evidence>
<reference evidence="2 3" key="1">
    <citation type="journal article" date="2016" name="Nat. Commun.">
        <title>Thousands of microbial genomes shed light on interconnected biogeochemical processes in an aquifer system.</title>
        <authorList>
            <person name="Anantharaman K."/>
            <person name="Brown C.T."/>
            <person name="Hug L.A."/>
            <person name="Sharon I."/>
            <person name="Castelle C.J."/>
            <person name="Probst A.J."/>
            <person name="Thomas B.C."/>
            <person name="Singh A."/>
            <person name="Wilkins M.J."/>
            <person name="Karaoz U."/>
            <person name="Brodie E.L."/>
            <person name="Williams K.H."/>
            <person name="Hubbard S.S."/>
            <person name="Banfield J.F."/>
        </authorList>
    </citation>
    <scope>NUCLEOTIDE SEQUENCE [LARGE SCALE GENOMIC DNA]</scope>
</reference>
<evidence type="ECO:0000256" key="1">
    <source>
        <dbReference type="SAM" id="Phobius"/>
    </source>
</evidence>
<proteinExistence type="predicted"/>
<keyword evidence="1" id="KW-0472">Membrane</keyword>
<protein>
    <recommendedName>
        <fullName evidence="4">DUF3566 domain-containing protein</fullName>
    </recommendedName>
</protein>
<sequence>MPELQRTSNGVKEIKNINKKSLARITALIYGLVGFFIALAVAISTMANIMMQKDFQGSVILVTLFNVGAGLLIGVLTALLTAALGWIMGYLEAIIYNWFAGKVGGVKVEFLEAGEIAKEETKIQHYFKF</sequence>
<feature type="transmembrane region" description="Helical" evidence="1">
    <location>
        <begin position="21"/>
        <end position="47"/>
    </location>
</feature>
<keyword evidence="1" id="KW-0812">Transmembrane</keyword>
<evidence type="ECO:0000313" key="3">
    <source>
        <dbReference type="Proteomes" id="UP000176877"/>
    </source>
</evidence>
<accession>A0A1F5SAB7</accession>
<gene>
    <name evidence="2" type="ORF">A3D45_01515</name>
</gene>
<dbReference type="Proteomes" id="UP000176877">
    <property type="component" value="Unassembled WGS sequence"/>
</dbReference>
<keyword evidence="1" id="KW-1133">Transmembrane helix</keyword>
<organism evidence="2 3">
    <name type="scientific">Candidatus Falkowbacteria bacterium RIFCSPHIGHO2_02_FULL_42_9</name>
    <dbReference type="NCBI Taxonomy" id="1797986"/>
    <lineage>
        <taxon>Bacteria</taxon>
        <taxon>Candidatus Falkowiibacteriota</taxon>
    </lineage>
</organism>
<comment type="caution">
    <text evidence="2">The sequence shown here is derived from an EMBL/GenBank/DDBJ whole genome shotgun (WGS) entry which is preliminary data.</text>
</comment>
<name>A0A1F5SAB7_9BACT</name>
<evidence type="ECO:0008006" key="4">
    <source>
        <dbReference type="Google" id="ProtNLM"/>
    </source>
</evidence>
<dbReference type="AlphaFoldDB" id="A0A1F5SAB7"/>